<feature type="compositionally biased region" description="Low complexity" evidence="1">
    <location>
        <begin position="216"/>
        <end position="234"/>
    </location>
</feature>
<feature type="region of interest" description="Disordered" evidence="1">
    <location>
        <begin position="200"/>
        <end position="237"/>
    </location>
</feature>
<feature type="signal peptide" evidence="3">
    <location>
        <begin position="1"/>
        <end position="34"/>
    </location>
</feature>
<evidence type="ECO:0000313" key="4">
    <source>
        <dbReference type="EMBL" id="MXY93382.1"/>
    </source>
</evidence>
<keyword evidence="2" id="KW-0472">Membrane</keyword>
<feature type="chain" id="PRO_5025386466" evidence="3">
    <location>
        <begin position="35"/>
        <end position="290"/>
    </location>
</feature>
<reference evidence="4" key="1">
    <citation type="submission" date="2019-09" db="EMBL/GenBank/DDBJ databases">
        <title>Characterisation of the sponge microbiome using genome-centric metagenomics.</title>
        <authorList>
            <person name="Engelberts J.P."/>
            <person name="Robbins S.J."/>
            <person name="De Goeij J.M."/>
            <person name="Aranda M."/>
            <person name="Bell S.C."/>
            <person name="Webster N.S."/>
        </authorList>
    </citation>
    <scope>NUCLEOTIDE SEQUENCE</scope>
    <source>
        <strain evidence="4">SB0664_bin_27</strain>
    </source>
</reference>
<keyword evidence="3" id="KW-0732">Signal</keyword>
<sequence>MRNLKALQLFFPYLLSLLVPAMAGLILVAGTSYAAVDQLGGEDSRDQFQHYRLDRVQARNYQSNQSGITSPEQGSSVSGAVPIMGTAAGTPFLRYELYYKDSASGEEAFKYFDGEPRQVVNGQLGEWHTDVLAPGTYILRLRVVRPDGNYDEYFVHNISVSQDPITPTPDGPTPTPIPIDTPTPYPQPTVAEVRVEQPNIEGETEEPTETPPPPSQSDGSGTTESQTSSSGQSEIVLQPGILGDLGESLAIERLRTQFFAGVRWSAGLFLLLGAVFAAKRLLEWIFTKNE</sequence>
<evidence type="ECO:0000256" key="2">
    <source>
        <dbReference type="SAM" id="Phobius"/>
    </source>
</evidence>
<dbReference type="EMBL" id="VXRG01000067">
    <property type="protein sequence ID" value="MXY93382.1"/>
    <property type="molecule type" value="Genomic_DNA"/>
</dbReference>
<name>A0A6B0YUK0_9CHLR</name>
<feature type="region of interest" description="Disordered" evidence="1">
    <location>
        <begin position="161"/>
        <end position="187"/>
    </location>
</feature>
<organism evidence="4">
    <name type="scientific">Caldilineaceae bacterium SB0664_bin_27</name>
    <dbReference type="NCBI Taxonomy" id="2605260"/>
    <lineage>
        <taxon>Bacteria</taxon>
        <taxon>Bacillati</taxon>
        <taxon>Chloroflexota</taxon>
        <taxon>Caldilineae</taxon>
        <taxon>Caldilineales</taxon>
        <taxon>Caldilineaceae</taxon>
    </lineage>
</organism>
<gene>
    <name evidence="4" type="ORF">F4Y42_08045</name>
</gene>
<accession>A0A6B0YUK0</accession>
<comment type="caution">
    <text evidence="4">The sequence shown here is derived from an EMBL/GenBank/DDBJ whole genome shotgun (WGS) entry which is preliminary data.</text>
</comment>
<feature type="transmembrane region" description="Helical" evidence="2">
    <location>
        <begin position="258"/>
        <end position="278"/>
    </location>
</feature>
<evidence type="ECO:0000256" key="1">
    <source>
        <dbReference type="SAM" id="MobiDB-lite"/>
    </source>
</evidence>
<protein>
    <submittedName>
        <fullName evidence="4">Uncharacterized protein</fullName>
    </submittedName>
</protein>
<proteinExistence type="predicted"/>
<dbReference type="AlphaFoldDB" id="A0A6B0YUK0"/>
<keyword evidence="2" id="KW-1133">Transmembrane helix</keyword>
<keyword evidence="2" id="KW-0812">Transmembrane</keyword>
<feature type="compositionally biased region" description="Pro residues" evidence="1">
    <location>
        <begin position="166"/>
        <end position="187"/>
    </location>
</feature>
<evidence type="ECO:0000256" key="3">
    <source>
        <dbReference type="SAM" id="SignalP"/>
    </source>
</evidence>